<evidence type="ECO:0000313" key="1">
    <source>
        <dbReference type="EMBL" id="KAI9512422.1"/>
    </source>
</evidence>
<proteinExistence type="predicted"/>
<accession>A0ACC0ULM5</accession>
<reference evidence="1" key="1">
    <citation type="submission" date="2021-03" db="EMBL/GenBank/DDBJ databases">
        <title>Evolutionary priming and transition to the ectomycorrhizal habit in an iconic lineage of mushroom-forming fungi: is preadaptation a requirement?</title>
        <authorList>
            <consortium name="DOE Joint Genome Institute"/>
            <person name="Looney B.P."/>
            <person name="Miyauchi S."/>
            <person name="Morin E."/>
            <person name="Drula E."/>
            <person name="Courty P.E."/>
            <person name="Chicoki N."/>
            <person name="Fauchery L."/>
            <person name="Kohler A."/>
            <person name="Kuo A."/>
            <person name="LaButti K."/>
            <person name="Pangilinan J."/>
            <person name="Lipzen A."/>
            <person name="Riley R."/>
            <person name="Andreopoulos W."/>
            <person name="He G."/>
            <person name="Johnson J."/>
            <person name="Barry K.W."/>
            <person name="Grigoriev I.V."/>
            <person name="Nagy L."/>
            <person name="Hibbett D."/>
            <person name="Henrissat B."/>
            <person name="Matheny P.B."/>
            <person name="Labbe J."/>
            <person name="Martin A.F."/>
        </authorList>
    </citation>
    <scope>NUCLEOTIDE SEQUENCE</scope>
    <source>
        <strain evidence="1">BPL698</strain>
    </source>
</reference>
<name>A0ACC0ULM5_9AGAM</name>
<dbReference type="EMBL" id="JAGFNK010000009">
    <property type="protein sequence ID" value="KAI9512422.1"/>
    <property type="molecule type" value="Genomic_DNA"/>
</dbReference>
<protein>
    <submittedName>
        <fullName evidence="1">Uncharacterized protein</fullName>
    </submittedName>
</protein>
<sequence>MIYHAYGDLGMILGRLAASVGLHLGELGLKMTSQALVPTYSSTFVLSSSIPDIFPFFELSLERWKAGFATMHEVFEWVASSRFYVHGQVSDRVSRVKSRANRNMYHAFFQWRDARESPDAENESQPQDVQETGDREAMIESVREEALTFFGKRDEHDALVQANERKVRLKAIWNGRKVGEWTGGNGRVVGRVMALMRQTIGEEEIGQMTEEELKGHVLQIKEVVELQIVEERHATVEGH</sequence>
<organism evidence="1 2">
    <name type="scientific">Russula earlei</name>
    <dbReference type="NCBI Taxonomy" id="71964"/>
    <lineage>
        <taxon>Eukaryota</taxon>
        <taxon>Fungi</taxon>
        <taxon>Dikarya</taxon>
        <taxon>Basidiomycota</taxon>
        <taxon>Agaricomycotina</taxon>
        <taxon>Agaricomycetes</taxon>
        <taxon>Russulales</taxon>
        <taxon>Russulaceae</taxon>
        <taxon>Russula</taxon>
    </lineage>
</organism>
<keyword evidence="2" id="KW-1185">Reference proteome</keyword>
<gene>
    <name evidence="1" type="ORF">F5148DRAFT_1163196</name>
</gene>
<comment type="caution">
    <text evidence="1">The sequence shown here is derived from an EMBL/GenBank/DDBJ whole genome shotgun (WGS) entry which is preliminary data.</text>
</comment>
<dbReference type="Proteomes" id="UP001207468">
    <property type="component" value="Unassembled WGS sequence"/>
</dbReference>
<evidence type="ECO:0000313" key="2">
    <source>
        <dbReference type="Proteomes" id="UP001207468"/>
    </source>
</evidence>